<organism evidence="2 3">
    <name type="scientific">Carex littledalei</name>
    <dbReference type="NCBI Taxonomy" id="544730"/>
    <lineage>
        <taxon>Eukaryota</taxon>
        <taxon>Viridiplantae</taxon>
        <taxon>Streptophyta</taxon>
        <taxon>Embryophyta</taxon>
        <taxon>Tracheophyta</taxon>
        <taxon>Spermatophyta</taxon>
        <taxon>Magnoliopsida</taxon>
        <taxon>Liliopsida</taxon>
        <taxon>Poales</taxon>
        <taxon>Cyperaceae</taxon>
        <taxon>Cyperoideae</taxon>
        <taxon>Cariceae</taxon>
        <taxon>Carex</taxon>
        <taxon>Carex subgen. Euthyceras</taxon>
    </lineage>
</organism>
<dbReference type="AlphaFoldDB" id="A0A833QPM8"/>
<protein>
    <submittedName>
        <fullName evidence="2">Uncharacterized protein</fullName>
    </submittedName>
</protein>
<evidence type="ECO:0000313" key="2">
    <source>
        <dbReference type="EMBL" id="KAF3330265.1"/>
    </source>
</evidence>
<feature type="region of interest" description="Disordered" evidence="1">
    <location>
        <begin position="119"/>
        <end position="138"/>
    </location>
</feature>
<feature type="compositionally biased region" description="Basic and acidic residues" evidence="1">
    <location>
        <begin position="119"/>
        <end position="128"/>
    </location>
</feature>
<accession>A0A833QPM8</accession>
<sequence length="268" mass="30190">MTYPRPHFALMAISSPPVPSLFPLSKIFSQQRRRRRTTTIQLIVSLDSQVTSNPLLKIKRQNYLRKRLSISKSSGEFSANQPIEADMEVPIDERLNKQFVVSREVDSFGFSKGGVEREGAKVKTEEKPAGGMQMHSVSREVTDTGKEPWWYRLPFVIGILLCGGESDDALRGLYSLEIEPNSTNRDTMSYAITFQDRVDATHCCCVLESFFEGLDDVSAEIIPFTIQEIKEEVQSGRLNVIVVPKGKLKLYAGQPLEEVKVALRSFVN</sequence>
<dbReference type="PANTHER" id="PTHR34962">
    <property type="entry name" value="EMBRYO DEFECTIVE 1703-RELATED"/>
    <property type="match status" value="1"/>
</dbReference>
<reference evidence="2" key="1">
    <citation type="submission" date="2020-01" db="EMBL/GenBank/DDBJ databases">
        <title>Genome sequence of Kobresia littledalei, the first chromosome-level genome in the family Cyperaceae.</title>
        <authorList>
            <person name="Qu G."/>
        </authorList>
    </citation>
    <scope>NUCLEOTIDE SEQUENCE</scope>
    <source>
        <strain evidence="2">C.B.Clarke</strain>
        <tissue evidence="2">Leaf</tissue>
    </source>
</reference>
<proteinExistence type="predicted"/>
<name>A0A833QPM8_9POAL</name>
<evidence type="ECO:0000256" key="1">
    <source>
        <dbReference type="SAM" id="MobiDB-lite"/>
    </source>
</evidence>
<gene>
    <name evidence="2" type="ORF">FCM35_KLT03619</name>
</gene>
<dbReference type="Proteomes" id="UP000623129">
    <property type="component" value="Unassembled WGS sequence"/>
</dbReference>
<dbReference type="EMBL" id="SWLB01000013">
    <property type="protein sequence ID" value="KAF3330265.1"/>
    <property type="molecule type" value="Genomic_DNA"/>
</dbReference>
<comment type="caution">
    <text evidence="2">The sequence shown here is derived from an EMBL/GenBank/DDBJ whole genome shotgun (WGS) entry which is preliminary data.</text>
</comment>
<dbReference type="PANTHER" id="PTHR34962:SF3">
    <property type="entry name" value="ABC SUBFAMILY C PROTEIN"/>
    <property type="match status" value="1"/>
</dbReference>
<evidence type="ECO:0000313" key="3">
    <source>
        <dbReference type="Proteomes" id="UP000623129"/>
    </source>
</evidence>
<dbReference type="OrthoDB" id="1894577at2759"/>
<keyword evidence="3" id="KW-1185">Reference proteome</keyword>